<dbReference type="Pfam" id="PF01477">
    <property type="entry name" value="PLAT"/>
    <property type="match status" value="1"/>
</dbReference>
<dbReference type="OrthoDB" id="407298at2759"/>
<dbReference type="AlphaFoldDB" id="A0A8J4X7B7"/>
<dbReference type="Gene3D" id="2.60.60.20">
    <property type="entry name" value="PLAT/LH2 domain"/>
    <property type="match status" value="1"/>
</dbReference>
<feature type="domain" description="PLAT" evidence="2">
    <location>
        <begin position="1"/>
        <end position="70"/>
    </location>
</feature>
<dbReference type="EMBL" id="QNUK01001473">
    <property type="protein sequence ID" value="KAF5881009.1"/>
    <property type="molecule type" value="Genomic_DNA"/>
</dbReference>
<gene>
    <name evidence="3" type="ORF">DAT39_023170</name>
</gene>
<dbReference type="InterPro" id="IPR001024">
    <property type="entry name" value="PLAT/LH2_dom"/>
</dbReference>
<comment type="caution">
    <text evidence="3">The sequence shown here is derived from an EMBL/GenBank/DDBJ whole genome shotgun (WGS) entry which is preliminary data.</text>
</comment>
<comment type="caution">
    <text evidence="1">Lacks conserved residue(s) required for the propagation of feature annotation.</text>
</comment>
<organism evidence="3 4">
    <name type="scientific">Clarias magur</name>
    <name type="common">Asian catfish</name>
    <name type="synonym">Macropteronotus magur</name>
    <dbReference type="NCBI Taxonomy" id="1594786"/>
    <lineage>
        <taxon>Eukaryota</taxon>
        <taxon>Metazoa</taxon>
        <taxon>Chordata</taxon>
        <taxon>Craniata</taxon>
        <taxon>Vertebrata</taxon>
        <taxon>Euteleostomi</taxon>
        <taxon>Actinopterygii</taxon>
        <taxon>Neopterygii</taxon>
        <taxon>Teleostei</taxon>
        <taxon>Ostariophysi</taxon>
        <taxon>Siluriformes</taxon>
        <taxon>Clariidae</taxon>
        <taxon>Clarias</taxon>
    </lineage>
</organism>
<evidence type="ECO:0000313" key="4">
    <source>
        <dbReference type="Proteomes" id="UP000727407"/>
    </source>
</evidence>
<dbReference type="InterPro" id="IPR036392">
    <property type="entry name" value="PLAT/LH2_dom_sf"/>
</dbReference>
<proteinExistence type="predicted"/>
<dbReference type="SUPFAM" id="SSF49723">
    <property type="entry name" value="Lipase/lipooxygenase domain (PLAT/LH2 domain)"/>
    <property type="match status" value="1"/>
</dbReference>
<evidence type="ECO:0000256" key="1">
    <source>
        <dbReference type="PROSITE-ProRule" id="PRU00152"/>
    </source>
</evidence>
<evidence type="ECO:0000313" key="3">
    <source>
        <dbReference type="EMBL" id="KAF5881009.1"/>
    </source>
</evidence>
<dbReference type="PROSITE" id="PS50095">
    <property type="entry name" value="PLAT"/>
    <property type="match status" value="1"/>
</dbReference>
<dbReference type="Proteomes" id="UP000727407">
    <property type="component" value="Unassembled WGS sequence"/>
</dbReference>
<name>A0A8J4X7B7_CLAMG</name>
<accession>A0A8J4X7B7</accession>
<feature type="non-terminal residue" evidence="3">
    <location>
        <position position="1"/>
    </location>
</feature>
<reference evidence="3" key="1">
    <citation type="submission" date="2020-07" db="EMBL/GenBank/DDBJ databases">
        <title>Clarias magur genome sequencing, assembly and annotation.</title>
        <authorList>
            <person name="Kushwaha B."/>
            <person name="Kumar R."/>
            <person name="Das P."/>
            <person name="Joshi C.G."/>
            <person name="Kumar D."/>
            <person name="Nagpure N.S."/>
            <person name="Pandey M."/>
            <person name="Agarwal S."/>
            <person name="Srivastava S."/>
            <person name="Singh M."/>
            <person name="Sahoo L."/>
            <person name="Jayasankar P."/>
            <person name="Meher P.K."/>
            <person name="Koringa P.G."/>
            <person name="Iquebal M.A."/>
            <person name="Das S.P."/>
            <person name="Bit A."/>
            <person name="Patnaik S."/>
            <person name="Patel N."/>
            <person name="Shah T.M."/>
            <person name="Hinsu A."/>
            <person name="Jena J.K."/>
        </authorList>
    </citation>
    <scope>NUCLEOTIDE SEQUENCE</scope>
    <source>
        <strain evidence="3">CIFAMagur01</strain>
        <tissue evidence="3">Testis</tissue>
    </source>
</reference>
<evidence type="ECO:0000259" key="2">
    <source>
        <dbReference type="PROSITE" id="PS50095"/>
    </source>
</evidence>
<keyword evidence="4" id="KW-1185">Reference proteome</keyword>
<sequence length="70" mass="8155">SGEYKVQSLIPLGHVFLVCLETVKWNIPHLRNNWFCSYVKVTPPGWKTTQIFPCYHWFVGNDKVEICEGT</sequence>
<feature type="non-terminal residue" evidence="3">
    <location>
        <position position="70"/>
    </location>
</feature>
<protein>
    <submittedName>
        <fullName evidence="3">Arachidonate 5-lipoxygenase-like</fullName>
    </submittedName>
</protein>